<feature type="transmembrane region" description="Helical" evidence="7">
    <location>
        <begin position="36"/>
        <end position="57"/>
    </location>
</feature>
<comment type="subcellular location">
    <subcellularLocation>
        <location evidence="1">Cell membrane</location>
        <topology evidence="1">Multi-pass membrane protein</topology>
    </subcellularLocation>
</comment>
<evidence type="ECO:0000259" key="8">
    <source>
        <dbReference type="Pfam" id="PF00534"/>
    </source>
</evidence>
<feature type="transmembrane region" description="Helical" evidence="7">
    <location>
        <begin position="171"/>
        <end position="192"/>
    </location>
</feature>
<dbReference type="PANTHER" id="PTHR30250">
    <property type="entry name" value="PST FAMILY PREDICTED COLANIC ACID TRANSPORTER"/>
    <property type="match status" value="1"/>
</dbReference>
<dbReference type="Pfam" id="PF13439">
    <property type="entry name" value="Glyco_transf_4"/>
    <property type="match status" value="1"/>
</dbReference>
<reference evidence="10 11" key="1">
    <citation type="submission" date="2021-02" db="EMBL/GenBank/DDBJ databases">
        <authorList>
            <person name="Vanwijnsberghe S."/>
        </authorList>
    </citation>
    <scope>NUCLEOTIDE SEQUENCE [LARGE SCALE GENOMIC DNA]</scope>
    <source>
        <strain evidence="10 11">R-69776</strain>
    </source>
</reference>
<evidence type="ECO:0000256" key="1">
    <source>
        <dbReference type="ARBA" id="ARBA00004651"/>
    </source>
</evidence>
<dbReference type="InterPro" id="IPR028098">
    <property type="entry name" value="Glyco_trans_4-like_N"/>
</dbReference>
<proteinExistence type="inferred from homology"/>
<keyword evidence="11" id="KW-1185">Reference proteome</keyword>
<comment type="similarity">
    <text evidence="2">Belongs to the polysaccharide synthase family.</text>
</comment>
<keyword evidence="6 7" id="KW-0472">Membrane</keyword>
<keyword evidence="10" id="KW-0328">Glycosyltransferase</keyword>
<evidence type="ECO:0000256" key="7">
    <source>
        <dbReference type="SAM" id="Phobius"/>
    </source>
</evidence>
<dbReference type="PANTHER" id="PTHR30250:SF10">
    <property type="entry name" value="LIPOPOLYSACCHARIDE BIOSYNTHESIS PROTEIN WZXC"/>
    <property type="match status" value="1"/>
</dbReference>
<keyword evidence="10" id="KW-0808">Transferase</keyword>
<dbReference type="Gene3D" id="3.40.50.2000">
    <property type="entry name" value="Glycogen Phosphorylase B"/>
    <property type="match status" value="2"/>
</dbReference>
<dbReference type="Pfam" id="PF00534">
    <property type="entry name" value="Glycos_transf_1"/>
    <property type="match status" value="1"/>
</dbReference>
<evidence type="ECO:0000259" key="9">
    <source>
        <dbReference type="Pfam" id="PF13439"/>
    </source>
</evidence>
<evidence type="ECO:0000313" key="10">
    <source>
        <dbReference type="EMBL" id="CAE6824500.1"/>
    </source>
</evidence>
<keyword evidence="5 7" id="KW-1133">Transmembrane helix</keyword>
<sequence length="854" mass="92466">MKMMRFGESSVTWVFAQQAVSRLLVAFKFFLLARLLGPQSIGLIAACLMALSIAESLTEMGMSHALIQRRELLDQRGLDALWTATALRGLLLTVVLFAASGLIARLMNIPEGTAVLQMVALVPLARCIASVRVVVAQRERRFRTVALLTSSFVVVDFVMSAVAALTYRDVFWVLAALPLSEFLKAIASYIVFKTKPRLNFDTKPLGEVMEFGRWVWASSLLTVVVNQLDRIITVKAFGVQTLGLYQTASRLAQFGVADFGIAMSQYLFPNFSELARRDKSRAAHYALALFSQLGTIALVVATFLCVAARDIIQLALGGQWSGAVPFFRIFVYLMAAGVLVGLLTSYLRGTGRPSRVTRATVVQLACLLASSAVLVPWLGPIGVAFAATISVFVCAALMLWDVVSDDREQIRQLLPLATVGVPVTALIVILAQVFSSFPYHAVGLGFVCAVALVLPLQRLRAGISLTVRRENVMRIMHVVLTPRHSGAEMLAATLAEVHTSEKNGVAGVMGINPCEAAFRPVWSKLEEKGVWCASPARLLGRLGRLRFIRATLREFRPDVIVAHSVIPAAYARLAMKLTTSAIPVVTVMHAATNDDYAGGLLRLSERILKGDAAAVVTVTETAANNYRSRCGAPRRLLTIPNGTDLDRFAFDENARCRLRAEFEVDDSVSVVLQVGRLSPVKNQAASVLALNDMLLAGQSVELWLAGLTEDPSYGDALKRLVEQHGLSGKVRFLGSRPDVAALLCAADVYVMPSGREAHSVAMIEALASGVPIVASAIPVFEFATRFSGVVTVDPASHRDYAASITKVLAQAKIRQQRDLSAYSIERVAERYAALFGDVTSRPRFGTGTAQEGAT</sequence>
<accession>A0ABM8SPN3</accession>
<evidence type="ECO:0000256" key="2">
    <source>
        <dbReference type="ARBA" id="ARBA00007430"/>
    </source>
</evidence>
<dbReference type="RefSeq" id="WP_200577005.1">
    <property type="nucleotide sequence ID" value="NZ_CAJNBI010000054.1"/>
</dbReference>
<evidence type="ECO:0000313" key="11">
    <source>
        <dbReference type="Proteomes" id="UP000673821"/>
    </source>
</evidence>
<protein>
    <submittedName>
        <fullName evidence="10">D-inositol-3-phosphate glycosyltransferase</fullName>
        <ecNumber evidence="10">2.4.1.250</ecNumber>
    </submittedName>
</protein>
<feature type="domain" description="Glycosyl transferase family 1" evidence="8">
    <location>
        <begin position="659"/>
        <end position="816"/>
    </location>
</feature>
<evidence type="ECO:0000256" key="5">
    <source>
        <dbReference type="ARBA" id="ARBA00022989"/>
    </source>
</evidence>
<feature type="transmembrane region" description="Helical" evidence="7">
    <location>
        <begin position="285"/>
        <end position="309"/>
    </location>
</feature>
<evidence type="ECO:0000256" key="4">
    <source>
        <dbReference type="ARBA" id="ARBA00022692"/>
    </source>
</evidence>
<feature type="transmembrane region" description="Helical" evidence="7">
    <location>
        <begin position="359"/>
        <end position="377"/>
    </location>
</feature>
<feature type="transmembrane region" description="Helical" evidence="7">
    <location>
        <begin position="78"/>
        <end position="103"/>
    </location>
</feature>
<evidence type="ECO:0000256" key="6">
    <source>
        <dbReference type="ARBA" id="ARBA00023136"/>
    </source>
</evidence>
<dbReference type="GO" id="GO:0102710">
    <property type="term" value="F:D-inositol-3-phosphate glycosyltransferase activity"/>
    <property type="evidence" value="ECO:0007669"/>
    <property type="project" value="UniProtKB-EC"/>
</dbReference>
<dbReference type="EC" id="2.4.1.250" evidence="10"/>
<dbReference type="EMBL" id="CAJNBH010000023">
    <property type="protein sequence ID" value="CAE6824500.1"/>
    <property type="molecule type" value="Genomic_DNA"/>
</dbReference>
<feature type="transmembrane region" description="Helical" evidence="7">
    <location>
        <begin position="383"/>
        <end position="401"/>
    </location>
</feature>
<organism evidence="10 11">
    <name type="scientific">Paraburkholderia nemoris</name>
    <dbReference type="NCBI Taxonomy" id="2793076"/>
    <lineage>
        <taxon>Bacteria</taxon>
        <taxon>Pseudomonadati</taxon>
        <taxon>Pseudomonadota</taxon>
        <taxon>Betaproteobacteria</taxon>
        <taxon>Burkholderiales</taxon>
        <taxon>Burkholderiaceae</taxon>
        <taxon>Paraburkholderia</taxon>
    </lineage>
</organism>
<dbReference type="InterPro" id="IPR001296">
    <property type="entry name" value="Glyco_trans_1"/>
</dbReference>
<feature type="domain" description="Glycosyltransferase subfamily 4-like N-terminal" evidence="9">
    <location>
        <begin position="529"/>
        <end position="647"/>
    </location>
</feature>
<dbReference type="SUPFAM" id="SSF53756">
    <property type="entry name" value="UDP-Glycosyltransferase/glycogen phosphorylase"/>
    <property type="match status" value="1"/>
</dbReference>
<keyword evidence="3" id="KW-1003">Cell membrane</keyword>
<dbReference type="Proteomes" id="UP000673821">
    <property type="component" value="Unassembled WGS sequence"/>
</dbReference>
<keyword evidence="4 7" id="KW-0812">Transmembrane</keyword>
<evidence type="ECO:0000256" key="3">
    <source>
        <dbReference type="ARBA" id="ARBA00022475"/>
    </source>
</evidence>
<feature type="transmembrane region" description="Helical" evidence="7">
    <location>
        <begin position="147"/>
        <end position="165"/>
    </location>
</feature>
<feature type="transmembrane region" description="Helical" evidence="7">
    <location>
        <begin position="329"/>
        <end position="347"/>
    </location>
</feature>
<dbReference type="Pfam" id="PF13440">
    <property type="entry name" value="Polysacc_synt_3"/>
    <property type="match status" value="1"/>
</dbReference>
<comment type="caution">
    <text evidence="10">The sequence shown here is derived from an EMBL/GenBank/DDBJ whole genome shotgun (WGS) entry which is preliminary data.</text>
</comment>
<dbReference type="InterPro" id="IPR050833">
    <property type="entry name" value="Poly_Biosynth_Transport"/>
</dbReference>
<feature type="transmembrane region" description="Helical" evidence="7">
    <location>
        <begin position="413"/>
        <end position="431"/>
    </location>
</feature>
<name>A0ABM8SPN3_9BURK</name>
<gene>
    <name evidence="10" type="primary">mshA_10</name>
    <name evidence="10" type="ORF">R69776_06315</name>
</gene>